<dbReference type="AlphaFoldDB" id="S9THR4"/>
<feature type="region of interest" description="Disordered" evidence="1">
    <location>
        <begin position="35"/>
        <end position="114"/>
    </location>
</feature>
<feature type="compositionally biased region" description="Acidic residues" evidence="1">
    <location>
        <begin position="61"/>
        <end position="70"/>
    </location>
</feature>
<accession>S9THR4</accession>
<feature type="compositionally biased region" description="Basic and acidic residues" evidence="1">
    <location>
        <begin position="96"/>
        <end position="108"/>
    </location>
</feature>
<gene>
    <name evidence="2" type="ORF">STCU_11700</name>
</gene>
<dbReference type="Proteomes" id="UP000015354">
    <property type="component" value="Unassembled WGS sequence"/>
</dbReference>
<reference evidence="2 3" key="1">
    <citation type="journal article" date="2013" name="PLoS ONE">
        <title>Predicting the Proteins of Angomonas deanei, Strigomonas culicis and Their Respective Endosymbionts Reveals New Aspects of the Trypanosomatidae Family.</title>
        <authorList>
            <person name="Motta M.C."/>
            <person name="Martins A.C."/>
            <person name="de Souza S.S."/>
            <person name="Catta-Preta C.M."/>
            <person name="Silva R."/>
            <person name="Klein C.C."/>
            <person name="de Almeida L.G."/>
            <person name="de Lima Cunha O."/>
            <person name="Ciapina L.P."/>
            <person name="Brocchi M."/>
            <person name="Colabardini A.C."/>
            <person name="de Araujo Lima B."/>
            <person name="Machado C.R."/>
            <person name="de Almeida Soares C.M."/>
            <person name="Probst C.M."/>
            <person name="de Menezes C.B."/>
            <person name="Thompson C.E."/>
            <person name="Bartholomeu D.C."/>
            <person name="Gradia D.F."/>
            <person name="Pavoni D.P."/>
            <person name="Grisard E.C."/>
            <person name="Fantinatti-Garboggini F."/>
            <person name="Marchini F.K."/>
            <person name="Rodrigues-Luiz G.F."/>
            <person name="Wagner G."/>
            <person name="Goldman G.H."/>
            <person name="Fietto J.L."/>
            <person name="Elias M.C."/>
            <person name="Goldman M.H."/>
            <person name="Sagot M.F."/>
            <person name="Pereira M."/>
            <person name="Stoco P.H."/>
            <person name="de Mendonca-Neto R.P."/>
            <person name="Teixeira S.M."/>
            <person name="Maciel T.E."/>
            <person name="de Oliveira Mendes T.A."/>
            <person name="Urmenyi T.P."/>
            <person name="de Souza W."/>
            <person name="Schenkman S."/>
            <person name="de Vasconcelos A.T."/>
        </authorList>
    </citation>
    <scope>NUCLEOTIDE SEQUENCE [LARGE SCALE GENOMIC DNA]</scope>
</reference>
<name>S9THR4_9TRYP</name>
<evidence type="ECO:0000313" key="3">
    <source>
        <dbReference type="Proteomes" id="UP000015354"/>
    </source>
</evidence>
<evidence type="ECO:0000313" key="2">
    <source>
        <dbReference type="EMBL" id="EPY15883.1"/>
    </source>
</evidence>
<organism evidence="2 3">
    <name type="scientific">Strigomonas culicis</name>
    <dbReference type="NCBI Taxonomy" id="28005"/>
    <lineage>
        <taxon>Eukaryota</taxon>
        <taxon>Discoba</taxon>
        <taxon>Euglenozoa</taxon>
        <taxon>Kinetoplastea</taxon>
        <taxon>Metakinetoplastina</taxon>
        <taxon>Trypanosomatida</taxon>
        <taxon>Trypanosomatidae</taxon>
        <taxon>Strigomonadinae</taxon>
        <taxon>Strigomonas</taxon>
    </lineage>
</organism>
<sequence length="114" mass="12551">MRGTPRRQRRRRTAWGLFEVAHELRQGAAAWAQHRDAVGGLRRQRSPPSLRADGQAHQGEDDPPQGEGEGEGAGWQGGVEAQDRDGRHVPAGPLECRGHPLLHADRPPPVRWPG</sequence>
<comment type="caution">
    <text evidence="2">The sequence shown here is derived from an EMBL/GenBank/DDBJ whole genome shotgun (WGS) entry which is preliminary data.</text>
</comment>
<proteinExistence type="predicted"/>
<protein>
    <submittedName>
        <fullName evidence="2">Uncharacterized protein</fullName>
    </submittedName>
</protein>
<keyword evidence="3" id="KW-1185">Reference proteome</keyword>
<evidence type="ECO:0000256" key="1">
    <source>
        <dbReference type="SAM" id="MobiDB-lite"/>
    </source>
</evidence>
<dbReference type="EMBL" id="ATMH01011679">
    <property type="protein sequence ID" value="EPY15883.1"/>
    <property type="molecule type" value="Genomic_DNA"/>
</dbReference>